<dbReference type="GeneID" id="30016192"/>
<gene>
    <name evidence="2" type="ORF">AYL99_12026</name>
</gene>
<feature type="region of interest" description="Disordered" evidence="1">
    <location>
        <begin position="1"/>
        <end position="26"/>
    </location>
</feature>
<keyword evidence="3" id="KW-1185">Reference proteome</keyword>
<comment type="caution">
    <text evidence="2">The sequence shown here is derived from an EMBL/GenBank/DDBJ whole genome shotgun (WGS) entry which is preliminary data.</text>
</comment>
<sequence length="125" mass="14358">MYGEEFHEDAYGDEPSSESDLSEEEDIDIFQKPDSRRLKIYKNATPFVIKLFSDPQDESSEKEIDKFNKEIYALNQEDKIKGKKTFSILTQALKAISSGYATTITNLETNPEDETSLKKLLDLHE</sequence>
<dbReference type="AlphaFoldDB" id="A0A178Z1T9"/>
<accession>A0A178Z1T9</accession>
<dbReference type="OrthoDB" id="442087at2759"/>
<dbReference type="RefSeq" id="XP_018687137.1">
    <property type="nucleotide sequence ID" value="XM_018843529.1"/>
</dbReference>
<evidence type="ECO:0000313" key="3">
    <source>
        <dbReference type="Proteomes" id="UP000078343"/>
    </source>
</evidence>
<reference evidence="2 3" key="1">
    <citation type="submission" date="2016-04" db="EMBL/GenBank/DDBJ databases">
        <title>Draft genome of Fonsecaea erecta CBS 125763.</title>
        <authorList>
            <person name="Weiss V.A."/>
            <person name="Vicente V.A."/>
            <person name="Raittz R.T."/>
            <person name="Moreno L.F."/>
            <person name="De Souza E.M."/>
            <person name="Pedrosa F.O."/>
            <person name="Steffens M.B."/>
            <person name="Faoro H."/>
            <person name="Tadra-Sfeir M.Z."/>
            <person name="Najafzadeh M.J."/>
            <person name="Felipe M.S."/>
            <person name="Teixeira M."/>
            <person name="Sun J."/>
            <person name="Xi L."/>
            <person name="Gomes R."/>
            <person name="De Azevedo C.M."/>
            <person name="Salgado C.G."/>
            <person name="Da Silva M.B."/>
            <person name="Nascimento M.F."/>
            <person name="Queiroz-Telles F."/>
            <person name="Attili D.S."/>
            <person name="Gorbushina A."/>
        </authorList>
    </citation>
    <scope>NUCLEOTIDE SEQUENCE [LARGE SCALE GENOMIC DNA]</scope>
    <source>
        <strain evidence="2 3">CBS 125763</strain>
    </source>
</reference>
<evidence type="ECO:0000256" key="1">
    <source>
        <dbReference type="SAM" id="MobiDB-lite"/>
    </source>
</evidence>
<organism evidence="2 3">
    <name type="scientific">Fonsecaea erecta</name>
    <dbReference type="NCBI Taxonomy" id="1367422"/>
    <lineage>
        <taxon>Eukaryota</taxon>
        <taxon>Fungi</taxon>
        <taxon>Dikarya</taxon>
        <taxon>Ascomycota</taxon>
        <taxon>Pezizomycotina</taxon>
        <taxon>Eurotiomycetes</taxon>
        <taxon>Chaetothyriomycetidae</taxon>
        <taxon>Chaetothyriales</taxon>
        <taxon>Herpotrichiellaceae</taxon>
        <taxon>Fonsecaea</taxon>
    </lineage>
</organism>
<evidence type="ECO:0000313" key="2">
    <source>
        <dbReference type="EMBL" id="OAP53770.1"/>
    </source>
</evidence>
<feature type="compositionally biased region" description="Acidic residues" evidence="1">
    <location>
        <begin position="11"/>
        <end position="26"/>
    </location>
</feature>
<protein>
    <submittedName>
        <fullName evidence="2">Uncharacterized protein</fullName>
    </submittedName>
</protein>
<feature type="compositionally biased region" description="Basic and acidic residues" evidence="1">
    <location>
        <begin position="1"/>
        <end position="10"/>
    </location>
</feature>
<dbReference type="STRING" id="1367422.A0A178Z1T9"/>
<dbReference type="Proteomes" id="UP000078343">
    <property type="component" value="Unassembled WGS sequence"/>
</dbReference>
<name>A0A178Z1T9_9EURO</name>
<proteinExistence type="predicted"/>
<dbReference type="EMBL" id="LVYI01000024">
    <property type="protein sequence ID" value="OAP53770.1"/>
    <property type="molecule type" value="Genomic_DNA"/>
</dbReference>